<dbReference type="AlphaFoldDB" id="A0A0A2L1J1"/>
<gene>
    <name evidence="2" type="ORF">PITC_016880</name>
</gene>
<keyword evidence="3" id="KW-1185">Reference proteome</keyword>
<name>A0A0A2L1J1_PENIT</name>
<dbReference type="EMBL" id="JQGA01000760">
    <property type="protein sequence ID" value="KGO73932.1"/>
    <property type="molecule type" value="Genomic_DNA"/>
</dbReference>
<feature type="compositionally biased region" description="Low complexity" evidence="1">
    <location>
        <begin position="27"/>
        <end position="42"/>
    </location>
</feature>
<proteinExistence type="predicted"/>
<accession>A0A0A2L1J1</accession>
<reference evidence="2 3" key="1">
    <citation type="journal article" date="2015" name="Mol. Plant Microbe Interact.">
        <title>Genome, transcriptome, and functional analyses of Penicillium expansum provide new insights into secondary metabolism and pathogenicity.</title>
        <authorList>
            <person name="Ballester A.R."/>
            <person name="Marcet-Houben M."/>
            <person name="Levin E."/>
            <person name="Sela N."/>
            <person name="Selma-Lazaro C."/>
            <person name="Carmona L."/>
            <person name="Wisniewski M."/>
            <person name="Droby S."/>
            <person name="Gonzalez-Candelas L."/>
            <person name="Gabaldon T."/>
        </authorList>
    </citation>
    <scope>NUCLEOTIDE SEQUENCE [LARGE SCALE GENOMIC DNA]</scope>
    <source>
        <strain evidence="2 3">PHI-1</strain>
    </source>
</reference>
<comment type="caution">
    <text evidence="2">The sequence shown here is derived from an EMBL/GenBank/DDBJ whole genome shotgun (WGS) entry which is preliminary data.</text>
</comment>
<organism evidence="2 3">
    <name type="scientific">Penicillium italicum</name>
    <name type="common">Blue mold</name>
    <dbReference type="NCBI Taxonomy" id="40296"/>
    <lineage>
        <taxon>Eukaryota</taxon>
        <taxon>Fungi</taxon>
        <taxon>Dikarya</taxon>
        <taxon>Ascomycota</taxon>
        <taxon>Pezizomycotina</taxon>
        <taxon>Eurotiomycetes</taxon>
        <taxon>Eurotiomycetidae</taxon>
        <taxon>Eurotiales</taxon>
        <taxon>Aspergillaceae</taxon>
        <taxon>Penicillium</taxon>
    </lineage>
</organism>
<sequence length="81" mass="8568">MVPTISTSNQSISGHLDLIQQTAETESSPSTPSGQSTSSSSSVRCLKTWTTGFTVPLTLSLGTHSWSVWDIKSGRTQAVQA</sequence>
<evidence type="ECO:0000313" key="2">
    <source>
        <dbReference type="EMBL" id="KGO73932.1"/>
    </source>
</evidence>
<protein>
    <submittedName>
        <fullName evidence="2">Uncharacterized protein</fullName>
    </submittedName>
</protein>
<evidence type="ECO:0000313" key="3">
    <source>
        <dbReference type="Proteomes" id="UP000030104"/>
    </source>
</evidence>
<evidence type="ECO:0000256" key="1">
    <source>
        <dbReference type="SAM" id="MobiDB-lite"/>
    </source>
</evidence>
<feature type="region of interest" description="Disordered" evidence="1">
    <location>
        <begin position="1"/>
        <end position="43"/>
    </location>
</feature>
<dbReference type="HOGENOM" id="CLU_2574603_0_0_1"/>
<dbReference type="Proteomes" id="UP000030104">
    <property type="component" value="Unassembled WGS sequence"/>
</dbReference>
<feature type="compositionally biased region" description="Polar residues" evidence="1">
    <location>
        <begin position="1"/>
        <end position="26"/>
    </location>
</feature>